<organism evidence="8 9">
    <name type="scientific">Pomacea canaliculata</name>
    <name type="common">Golden apple snail</name>
    <dbReference type="NCBI Taxonomy" id="400727"/>
    <lineage>
        <taxon>Eukaryota</taxon>
        <taxon>Metazoa</taxon>
        <taxon>Spiralia</taxon>
        <taxon>Lophotrochozoa</taxon>
        <taxon>Mollusca</taxon>
        <taxon>Gastropoda</taxon>
        <taxon>Caenogastropoda</taxon>
        <taxon>Architaenioglossa</taxon>
        <taxon>Ampullarioidea</taxon>
        <taxon>Ampullariidae</taxon>
        <taxon>Pomacea</taxon>
    </lineage>
</organism>
<reference evidence="8 9" key="1">
    <citation type="submission" date="2018-04" db="EMBL/GenBank/DDBJ databases">
        <title>The genome of golden apple snail Pomacea canaliculata provides insight into stress tolerance and invasive adaptation.</title>
        <authorList>
            <person name="Liu C."/>
            <person name="Liu B."/>
            <person name="Ren Y."/>
            <person name="Zhang Y."/>
            <person name="Wang H."/>
            <person name="Li S."/>
            <person name="Jiang F."/>
            <person name="Yin L."/>
            <person name="Zhang G."/>
            <person name="Qian W."/>
            <person name="Fan W."/>
        </authorList>
    </citation>
    <scope>NUCLEOTIDE SEQUENCE [LARGE SCALE GENOMIC DNA]</scope>
    <source>
        <strain evidence="8">SZHN2017</strain>
        <tissue evidence="8">Muscle</tissue>
    </source>
</reference>
<keyword evidence="9" id="KW-1185">Reference proteome</keyword>
<comment type="similarity">
    <text evidence="2">Belongs to the CD225/Dispanin family.</text>
</comment>
<evidence type="ECO:0008006" key="10">
    <source>
        <dbReference type="Google" id="ProtNLM"/>
    </source>
</evidence>
<dbReference type="InterPro" id="IPR051423">
    <property type="entry name" value="CD225/Dispanin"/>
</dbReference>
<evidence type="ECO:0000256" key="6">
    <source>
        <dbReference type="SAM" id="MobiDB-lite"/>
    </source>
</evidence>
<evidence type="ECO:0000256" key="4">
    <source>
        <dbReference type="ARBA" id="ARBA00022989"/>
    </source>
</evidence>
<evidence type="ECO:0000313" key="9">
    <source>
        <dbReference type="Proteomes" id="UP000245119"/>
    </source>
</evidence>
<keyword evidence="4 7" id="KW-1133">Transmembrane helix</keyword>
<dbReference type="STRING" id="400727.A0A2T7NQP6"/>
<dbReference type="Proteomes" id="UP000245119">
    <property type="component" value="Linkage Group LG10"/>
</dbReference>
<dbReference type="EMBL" id="PZQS01000010">
    <property type="protein sequence ID" value="PVD23472.1"/>
    <property type="molecule type" value="Genomic_DNA"/>
</dbReference>
<evidence type="ECO:0000256" key="1">
    <source>
        <dbReference type="ARBA" id="ARBA00004370"/>
    </source>
</evidence>
<evidence type="ECO:0000256" key="3">
    <source>
        <dbReference type="ARBA" id="ARBA00022692"/>
    </source>
</evidence>
<proteinExistence type="inferred from homology"/>
<feature type="region of interest" description="Disordered" evidence="6">
    <location>
        <begin position="1"/>
        <end position="84"/>
    </location>
</feature>
<dbReference type="OrthoDB" id="10038436at2759"/>
<keyword evidence="3 7" id="KW-0812">Transmembrane</keyword>
<comment type="subcellular location">
    <subcellularLocation>
        <location evidence="1">Membrane</location>
    </subcellularLocation>
</comment>
<feature type="compositionally biased region" description="Low complexity" evidence="6">
    <location>
        <begin position="35"/>
        <end position="62"/>
    </location>
</feature>
<dbReference type="AlphaFoldDB" id="A0A2T7NQP6"/>
<dbReference type="PANTHER" id="PTHR14948">
    <property type="entry name" value="NG5"/>
    <property type="match status" value="1"/>
</dbReference>
<comment type="caution">
    <text evidence="8">The sequence shown here is derived from an EMBL/GenBank/DDBJ whole genome shotgun (WGS) entry which is preliminary data.</text>
</comment>
<dbReference type="InterPro" id="IPR007593">
    <property type="entry name" value="CD225/Dispanin_fam"/>
</dbReference>
<evidence type="ECO:0000256" key="5">
    <source>
        <dbReference type="ARBA" id="ARBA00023136"/>
    </source>
</evidence>
<gene>
    <name evidence="8" type="ORF">C0Q70_16744</name>
</gene>
<feature type="transmembrane region" description="Helical" evidence="7">
    <location>
        <begin position="141"/>
        <end position="162"/>
    </location>
</feature>
<keyword evidence="5 7" id="KW-0472">Membrane</keyword>
<dbReference type="PANTHER" id="PTHR14948:SF25">
    <property type="entry name" value="DUF4190 DOMAIN-CONTAINING PROTEIN"/>
    <property type="match status" value="1"/>
</dbReference>
<sequence length="216" mass="22674">MPKPLMPGNPNSPPPSYADVSGTSGEPGGQPPVGYPGQPYAPQHPYTYMQGYQYPPGQAPPEGVKHPEGIPLTSPYPQGPCPYPQGGPGPYIPGQYPQGPYPPGQYGQGQYPAGPPSGAVVVQQPSGAAILVTQRQPPDNLILSVLACLLCFCPIGMVAVMYSCRAKSANEVLDFQAASRYGSKAKKLAIASIVVGVILVIISVLLRVIFSMTYSH</sequence>
<dbReference type="Pfam" id="PF04505">
    <property type="entry name" value="CD225"/>
    <property type="match status" value="1"/>
</dbReference>
<name>A0A2T7NQP6_POMCA</name>
<protein>
    <recommendedName>
        <fullName evidence="10">Proline-rich transmembrane protein 1</fullName>
    </recommendedName>
</protein>
<evidence type="ECO:0000313" key="8">
    <source>
        <dbReference type="EMBL" id="PVD23472.1"/>
    </source>
</evidence>
<evidence type="ECO:0000256" key="2">
    <source>
        <dbReference type="ARBA" id="ARBA00006843"/>
    </source>
</evidence>
<feature type="transmembrane region" description="Helical" evidence="7">
    <location>
        <begin position="188"/>
        <end position="210"/>
    </location>
</feature>
<evidence type="ECO:0000256" key="7">
    <source>
        <dbReference type="SAM" id="Phobius"/>
    </source>
</evidence>
<feature type="compositionally biased region" description="Pro residues" evidence="6">
    <location>
        <begin position="1"/>
        <end position="16"/>
    </location>
</feature>
<dbReference type="GO" id="GO:0016020">
    <property type="term" value="C:membrane"/>
    <property type="evidence" value="ECO:0007669"/>
    <property type="project" value="UniProtKB-SubCell"/>
</dbReference>
<accession>A0A2T7NQP6</accession>